<dbReference type="HOGENOM" id="CLU_069253_0_2_9"/>
<gene>
    <name evidence="2" type="ORF">BG04_3807</name>
</gene>
<dbReference type="RefSeq" id="WP_034653288.1">
    <property type="nucleotide sequence ID" value="NZ_BCVB01000002.1"/>
</dbReference>
<dbReference type="InterPro" id="IPR001853">
    <property type="entry name" value="DSBA-like_thioredoxin_dom"/>
</dbReference>
<evidence type="ECO:0000313" key="3">
    <source>
        <dbReference type="Proteomes" id="UP000031829"/>
    </source>
</evidence>
<dbReference type="AlphaFoldDB" id="A0A0B6A7S5"/>
<dbReference type="CDD" id="cd03024">
    <property type="entry name" value="DsbA_FrnE"/>
    <property type="match status" value="1"/>
</dbReference>
<dbReference type="Gene3D" id="3.40.30.10">
    <property type="entry name" value="Glutaredoxin"/>
    <property type="match status" value="1"/>
</dbReference>
<dbReference type="PANTHER" id="PTHR13887">
    <property type="entry name" value="GLUTATHIONE S-TRANSFERASE KAPPA"/>
    <property type="match status" value="1"/>
</dbReference>
<evidence type="ECO:0000259" key="1">
    <source>
        <dbReference type="Pfam" id="PF01323"/>
    </source>
</evidence>
<dbReference type="Proteomes" id="UP000031829">
    <property type="component" value="Chromosome"/>
</dbReference>
<protein>
    <submittedName>
        <fullName evidence="2">DSBA-like thioredoxin domain protein</fullName>
    </submittedName>
</protein>
<dbReference type="InterPro" id="IPR036249">
    <property type="entry name" value="Thioredoxin-like_sf"/>
</dbReference>
<dbReference type="Pfam" id="PF01323">
    <property type="entry name" value="DSBA"/>
    <property type="match status" value="1"/>
</dbReference>
<name>A0A0B6A7S5_PRIM2</name>
<dbReference type="SUPFAM" id="SSF52833">
    <property type="entry name" value="Thioredoxin-like"/>
    <property type="match status" value="1"/>
</dbReference>
<dbReference type="GO" id="GO:0016491">
    <property type="term" value="F:oxidoreductase activity"/>
    <property type="evidence" value="ECO:0007669"/>
    <property type="project" value="InterPro"/>
</dbReference>
<organism evidence="2 3">
    <name type="scientific">Priestia megaterium (strain ATCC 14581 / DSM 32 / CCUG 1817 / JCM 2506 / NBRC 15308 / NCIMB 9376 / NCTC 10342 / NRRL B-14308 / VKM B-512 / Ford 19)</name>
    <name type="common">Bacillus megaterium</name>
    <dbReference type="NCBI Taxonomy" id="1348623"/>
    <lineage>
        <taxon>Bacteria</taxon>
        <taxon>Bacillati</taxon>
        <taxon>Bacillota</taxon>
        <taxon>Bacilli</taxon>
        <taxon>Bacillales</taxon>
        <taxon>Bacillaceae</taxon>
        <taxon>Priestia</taxon>
    </lineage>
</organism>
<reference evidence="2 3" key="1">
    <citation type="journal article" date="2015" name="Genome Announc.">
        <title>Complete genome sequences for 35 biothreat assay-relevant bacillus species.</title>
        <authorList>
            <person name="Johnson S.L."/>
            <person name="Daligault H.E."/>
            <person name="Davenport K.W."/>
            <person name="Jaissle J."/>
            <person name="Frey K.G."/>
            <person name="Ladner J.T."/>
            <person name="Broomall S.M."/>
            <person name="Bishop-Lilly K.A."/>
            <person name="Bruce D.C."/>
            <person name="Gibbons H.S."/>
            <person name="Coyne S.R."/>
            <person name="Lo C.C."/>
            <person name="Meincke L."/>
            <person name="Munk A.C."/>
            <person name="Koroleva G.I."/>
            <person name="Rosenzweig C.N."/>
            <person name="Palacios G.F."/>
            <person name="Redden C.L."/>
            <person name="Minogue T.D."/>
            <person name="Chain P.S."/>
        </authorList>
    </citation>
    <scope>NUCLEOTIDE SEQUENCE [LARGE SCALE GENOMIC DNA]</scope>
    <source>
        <strain evidence="3">ATCC 14581 / DSM 32 / JCM 2506 / NBRC 15308 / NCIMB 9376 / NCTC 10342 / NRRL B-14308 / VKM B-512</strain>
    </source>
</reference>
<evidence type="ECO:0000313" key="2">
    <source>
        <dbReference type="EMBL" id="AJI20945.1"/>
    </source>
</evidence>
<dbReference type="KEGG" id="bmeg:BG04_3807"/>
<proteinExistence type="predicted"/>
<dbReference type="EMBL" id="CP009920">
    <property type="protein sequence ID" value="AJI20945.1"/>
    <property type="molecule type" value="Genomic_DNA"/>
</dbReference>
<accession>A0A0B6A7S5</accession>
<sequence length="246" mass="27031">MKIEVWSDFVCPFCYIGKRRLEQALQQFAHKDDVQVEFKSFELDPNAPVNTGKTINEALAAKYGMTIEQAKQANEGIGQQAASVGLSFNFDDMKPTNTFDAHRLAKFAKAQGKEAAITEKLLYAYFTESKHLGEEETLVAVAEDAGLDREEARQILADKNAYANEVRSDEATAQQYGISGVPYFVVNQKYAISGAQPVETFVGALQQVWEEENPTPALKSLSPEGADDAFCADGQCAVPDSSKNQQ</sequence>
<feature type="domain" description="DSBA-like thioredoxin" evidence="1">
    <location>
        <begin position="3"/>
        <end position="206"/>
    </location>
</feature>
<dbReference type="GeneID" id="93641856"/>
<dbReference type="PANTHER" id="PTHR13887:SF41">
    <property type="entry name" value="THIOREDOXIN SUPERFAMILY PROTEIN"/>
    <property type="match status" value="1"/>
</dbReference>